<feature type="transmembrane region" description="Helical" evidence="9">
    <location>
        <begin position="173"/>
        <end position="194"/>
    </location>
</feature>
<gene>
    <name evidence="11" type="ORF">PoB_000653200</name>
</gene>
<feature type="transmembrane region" description="Helical" evidence="9">
    <location>
        <begin position="227"/>
        <end position="251"/>
    </location>
</feature>
<keyword evidence="4 9" id="KW-1133">Transmembrane helix</keyword>
<evidence type="ECO:0000256" key="4">
    <source>
        <dbReference type="ARBA" id="ARBA00022989"/>
    </source>
</evidence>
<keyword evidence="8" id="KW-0807">Transducer</keyword>
<accession>A0AAV3YB02</accession>
<dbReference type="EMBL" id="BLXT01000774">
    <property type="protein sequence ID" value="GFN80026.1"/>
    <property type="molecule type" value="Genomic_DNA"/>
</dbReference>
<dbReference type="GO" id="GO:0005886">
    <property type="term" value="C:plasma membrane"/>
    <property type="evidence" value="ECO:0007669"/>
    <property type="project" value="UniProtKB-SubCell"/>
</dbReference>
<evidence type="ECO:0000256" key="8">
    <source>
        <dbReference type="ARBA" id="ARBA00023224"/>
    </source>
</evidence>
<dbReference type="PANTHER" id="PTHR24230">
    <property type="entry name" value="G-PROTEIN COUPLED RECEPTOR"/>
    <property type="match status" value="1"/>
</dbReference>
<dbReference type="InterPro" id="IPR000276">
    <property type="entry name" value="GPCR_Rhodpsn"/>
</dbReference>
<dbReference type="PRINTS" id="PR00237">
    <property type="entry name" value="GPCRRHODOPSN"/>
</dbReference>
<dbReference type="Pfam" id="PF00001">
    <property type="entry name" value="7tm_1"/>
    <property type="match status" value="1"/>
</dbReference>
<keyword evidence="5" id="KW-0297">G-protein coupled receptor</keyword>
<dbReference type="GO" id="GO:0008528">
    <property type="term" value="F:G protein-coupled peptide receptor activity"/>
    <property type="evidence" value="ECO:0007669"/>
    <property type="project" value="TreeGrafter"/>
</dbReference>
<evidence type="ECO:0000313" key="12">
    <source>
        <dbReference type="Proteomes" id="UP000735302"/>
    </source>
</evidence>
<feature type="transmembrane region" description="Helical" evidence="9">
    <location>
        <begin position="283"/>
        <end position="307"/>
    </location>
</feature>
<proteinExistence type="predicted"/>
<dbReference type="PROSITE" id="PS50262">
    <property type="entry name" value="G_PROTEIN_RECEP_F1_2"/>
    <property type="match status" value="1"/>
</dbReference>
<dbReference type="GO" id="GO:0007218">
    <property type="term" value="P:neuropeptide signaling pathway"/>
    <property type="evidence" value="ECO:0007669"/>
    <property type="project" value="TreeGrafter"/>
</dbReference>
<evidence type="ECO:0000259" key="10">
    <source>
        <dbReference type="PROSITE" id="PS50262"/>
    </source>
</evidence>
<name>A0AAV3YB02_9GAST</name>
<comment type="caution">
    <text evidence="11">The sequence shown here is derived from an EMBL/GenBank/DDBJ whole genome shotgun (WGS) entry which is preliminary data.</text>
</comment>
<dbReference type="CDD" id="cd00637">
    <property type="entry name" value="7tm_classA_rhodopsin-like"/>
    <property type="match status" value="1"/>
</dbReference>
<evidence type="ECO:0000256" key="7">
    <source>
        <dbReference type="ARBA" id="ARBA00023170"/>
    </source>
</evidence>
<comment type="subcellular location">
    <subcellularLocation>
        <location evidence="1">Cell membrane</location>
        <topology evidence="1">Multi-pass membrane protein</topology>
    </subcellularLocation>
</comment>
<keyword evidence="7 11" id="KW-0675">Receptor</keyword>
<protein>
    <submittedName>
        <fullName evidence="11">Chemosensory receptor a</fullName>
    </submittedName>
</protein>
<keyword evidence="12" id="KW-1185">Reference proteome</keyword>
<evidence type="ECO:0000256" key="9">
    <source>
        <dbReference type="SAM" id="Phobius"/>
    </source>
</evidence>
<dbReference type="Gene3D" id="1.20.1070.10">
    <property type="entry name" value="Rhodopsin 7-helix transmembrane proteins"/>
    <property type="match status" value="1"/>
</dbReference>
<dbReference type="InterPro" id="IPR017452">
    <property type="entry name" value="GPCR_Rhodpsn_7TM"/>
</dbReference>
<evidence type="ECO:0000256" key="3">
    <source>
        <dbReference type="ARBA" id="ARBA00022692"/>
    </source>
</evidence>
<dbReference type="SUPFAM" id="SSF81321">
    <property type="entry name" value="Family A G protein-coupled receptor-like"/>
    <property type="match status" value="1"/>
</dbReference>
<evidence type="ECO:0000256" key="2">
    <source>
        <dbReference type="ARBA" id="ARBA00022475"/>
    </source>
</evidence>
<sequence length="308" mass="34414">MVYTTVKATTESTGFFDSPTTMNASVVMEKGMELVTAISPILSFQDFIILMSLIAYAILLVAFIGIVSNLLVIITCNKIGFSETINISYLALGISDLMASVIRCYGSILFLFDAMNTDLPFNPTSISVTTGFWPGQGFEKTTAFITASIALERCLCVQFPLHAKKIVTKRKTILSNVIIYIFAFVPSNLIHIVYRFKWVFNPARNRTILTNVCFETPLRYIISRALYAYYGTILHFTALIVVWTCTIFLAVGLKRKTVTKNENFKHSIVKEDKQKDLRLIKTVFLLAATYLACSTPTAATLLVPHFVS</sequence>
<keyword evidence="2" id="KW-1003">Cell membrane</keyword>
<evidence type="ECO:0000313" key="11">
    <source>
        <dbReference type="EMBL" id="GFN80026.1"/>
    </source>
</evidence>
<feature type="transmembrane region" description="Helical" evidence="9">
    <location>
        <begin position="47"/>
        <end position="75"/>
    </location>
</feature>
<organism evidence="11 12">
    <name type="scientific">Plakobranchus ocellatus</name>
    <dbReference type="NCBI Taxonomy" id="259542"/>
    <lineage>
        <taxon>Eukaryota</taxon>
        <taxon>Metazoa</taxon>
        <taxon>Spiralia</taxon>
        <taxon>Lophotrochozoa</taxon>
        <taxon>Mollusca</taxon>
        <taxon>Gastropoda</taxon>
        <taxon>Heterobranchia</taxon>
        <taxon>Euthyneura</taxon>
        <taxon>Panpulmonata</taxon>
        <taxon>Sacoglossa</taxon>
        <taxon>Placobranchoidea</taxon>
        <taxon>Plakobranchidae</taxon>
        <taxon>Plakobranchus</taxon>
    </lineage>
</organism>
<feature type="transmembrane region" description="Helical" evidence="9">
    <location>
        <begin position="87"/>
        <end position="112"/>
    </location>
</feature>
<evidence type="ECO:0000256" key="5">
    <source>
        <dbReference type="ARBA" id="ARBA00023040"/>
    </source>
</evidence>
<evidence type="ECO:0000256" key="6">
    <source>
        <dbReference type="ARBA" id="ARBA00023136"/>
    </source>
</evidence>
<dbReference type="Proteomes" id="UP000735302">
    <property type="component" value="Unassembled WGS sequence"/>
</dbReference>
<keyword evidence="6 9" id="KW-0472">Membrane</keyword>
<evidence type="ECO:0000256" key="1">
    <source>
        <dbReference type="ARBA" id="ARBA00004651"/>
    </source>
</evidence>
<keyword evidence="3 9" id="KW-0812">Transmembrane</keyword>
<feature type="domain" description="G-protein coupled receptors family 1 profile" evidence="10">
    <location>
        <begin position="65"/>
        <end position="308"/>
    </location>
</feature>
<dbReference type="AlphaFoldDB" id="A0AAV3YB02"/>
<reference evidence="11 12" key="1">
    <citation type="journal article" date="2021" name="Elife">
        <title>Chloroplast acquisition without the gene transfer in kleptoplastic sea slugs, Plakobranchus ocellatus.</title>
        <authorList>
            <person name="Maeda T."/>
            <person name="Takahashi S."/>
            <person name="Yoshida T."/>
            <person name="Shimamura S."/>
            <person name="Takaki Y."/>
            <person name="Nagai Y."/>
            <person name="Toyoda A."/>
            <person name="Suzuki Y."/>
            <person name="Arimoto A."/>
            <person name="Ishii H."/>
            <person name="Satoh N."/>
            <person name="Nishiyama T."/>
            <person name="Hasebe M."/>
            <person name="Maruyama T."/>
            <person name="Minagawa J."/>
            <person name="Obokata J."/>
            <person name="Shigenobu S."/>
        </authorList>
    </citation>
    <scope>NUCLEOTIDE SEQUENCE [LARGE SCALE GENOMIC DNA]</scope>
</reference>